<sequence length="679" mass="75547">MDPISITASVVGVTAACLKAAKTLQGLRCKYLEASTTIAAICSESTLISASLSQIQALLLRNPNDLSGHLQSRPELAATFDTTLTGCTVVFACLEEEIKRLDVAACIQEGRDTWRQMAKVAWKADAMKELLQSIRGQQSAITLLIQMLQMESLSDIHRLLKDNTAVLDGVAERTQSLRSLNPRVSVNIPDSMFPFRDNESGDFKDNTSTIGGTEFEFDDLVIDSRAYRRAMGAARKRDGKKSYQLRQEFQGDLIDLSEPNHAPTCVQDISRSLEDLRGLEISSPDTESVPQGDSLSQQLEMGVLGRHTPASSFSTVEEAGSERLGDIDFWTTVPDLKLNEHLFIRGLSNPFLSEDDASAITCQISQEIQSDEVSVHSFSASSQTSASGQTHPEVDMGPRMLSALPEDAETYPMVSDSLIVCPYYDNCNASVQESELEQHFDDHAAQEYTNLSDTIGGSTDTAQPQHFDQVPTRRAPQLSWNERELCWTSSTASTKAARMEDMVRKEMERRKVAKKKTVQWKLPGDPILSEERVVIEARLAEERRLLEERRKTWKKYQERAQRRSLEVSRTIVKSASVGSGSKHTHSRTSSTDALPHSPKPPADMRRDSGVELKPTADEETRPRQPQSLTPKMTSAAILRAAQSVYVSPEKRSILPNARTFEAALPKERPIYQQPWLGRF</sequence>
<feature type="compositionally biased region" description="Polar residues" evidence="1">
    <location>
        <begin position="571"/>
        <end position="592"/>
    </location>
</feature>
<protein>
    <recommendedName>
        <fullName evidence="4">Fungal N-terminal domain-containing protein</fullName>
    </recommendedName>
</protein>
<dbReference type="OrthoDB" id="5365701at2759"/>
<dbReference type="EMBL" id="KV744993">
    <property type="protein sequence ID" value="OCK79667.1"/>
    <property type="molecule type" value="Genomic_DNA"/>
</dbReference>
<proteinExistence type="predicted"/>
<keyword evidence="3" id="KW-1185">Reference proteome</keyword>
<evidence type="ECO:0000313" key="2">
    <source>
        <dbReference type="EMBL" id="OCK79667.1"/>
    </source>
</evidence>
<evidence type="ECO:0000256" key="1">
    <source>
        <dbReference type="SAM" id="MobiDB-lite"/>
    </source>
</evidence>
<reference evidence="2 3" key="1">
    <citation type="journal article" date="2016" name="Nat. Commun.">
        <title>Ectomycorrhizal ecology is imprinted in the genome of the dominant symbiotic fungus Cenococcum geophilum.</title>
        <authorList>
            <consortium name="DOE Joint Genome Institute"/>
            <person name="Peter M."/>
            <person name="Kohler A."/>
            <person name="Ohm R.A."/>
            <person name="Kuo A."/>
            <person name="Krutzmann J."/>
            <person name="Morin E."/>
            <person name="Arend M."/>
            <person name="Barry K.W."/>
            <person name="Binder M."/>
            <person name="Choi C."/>
            <person name="Clum A."/>
            <person name="Copeland A."/>
            <person name="Grisel N."/>
            <person name="Haridas S."/>
            <person name="Kipfer T."/>
            <person name="LaButti K."/>
            <person name="Lindquist E."/>
            <person name="Lipzen A."/>
            <person name="Maire R."/>
            <person name="Meier B."/>
            <person name="Mihaltcheva S."/>
            <person name="Molinier V."/>
            <person name="Murat C."/>
            <person name="Poggeler S."/>
            <person name="Quandt C.A."/>
            <person name="Sperisen C."/>
            <person name="Tritt A."/>
            <person name="Tisserant E."/>
            <person name="Crous P.W."/>
            <person name="Henrissat B."/>
            <person name="Nehls U."/>
            <person name="Egli S."/>
            <person name="Spatafora J.W."/>
            <person name="Grigoriev I.V."/>
            <person name="Martin F.M."/>
        </authorList>
    </citation>
    <scope>NUCLEOTIDE SEQUENCE [LARGE SCALE GENOMIC DNA]</scope>
    <source>
        <strain evidence="2 3">CBS 459.81</strain>
    </source>
</reference>
<feature type="compositionally biased region" description="Basic and acidic residues" evidence="1">
    <location>
        <begin position="602"/>
        <end position="622"/>
    </location>
</feature>
<dbReference type="Proteomes" id="UP000250266">
    <property type="component" value="Unassembled WGS sequence"/>
</dbReference>
<organism evidence="2 3">
    <name type="scientific">Lepidopterella palustris CBS 459.81</name>
    <dbReference type="NCBI Taxonomy" id="1314670"/>
    <lineage>
        <taxon>Eukaryota</taxon>
        <taxon>Fungi</taxon>
        <taxon>Dikarya</taxon>
        <taxon>Ascomycota</taxon>
        <taxon>Pezizomycotina</taxon>
        <taxon>Dothideomycetes</taxon>
        <taxon>Pleosporomycetidae</taxon>
        <taxon>Mytilinidiales</taxon>
        <taxon>Argynnaceae</taxon>
        <taxon>Lepidopterella</taxon>
    </lineage>
</organism>
<name>A0A8E2JEQ8_9PEZI</name>
<evidence type="ECO:0008006" key="4">
    <source>
        <dbReference type="Google" id="ProtNLM"/>
    </source>
</evidence>
<dbReference type="AlphaFoldDB" id="A0A8E2JEQ8"/>
<gene>
    <name evidence="2" type="ORF">K432DRAFT_405366</name>
</gene>
<evidence type="ECO:0000313" key="3">
    <source>
        <dbReference type="Proteomes" id="UP000250266"/>
    </source>
</evidence>
<feature type="region of interest" description="Disordered" evidence="1">
    <location>
        <begin position="554"/>
        <end position="631"/>
    </location>
</feature>
<feature type="compositionally biased region" description="Basic and acidic residues" evidence="1">
    <location>
        <begin position="554"/>
        <end position="566"/>
    </location>
</feature>
<accession>A0A8E2JEQ8</accession>